<evidence type="ECO:0000256" key="1">
    <source>
        <dbReference type="ARBA" id="ARBA00004370"/>
    </source>
</evidence>
<dbReference type="GO" id="GO:0016020">
    <property type="term" value="C:membrane"/>
    <property type="evidence" value="ECO:0007669"/>
    <property type="project" value="UniProtKB-SubCell"/>
</dbReference>
<dbReference type="InterPro" id="IPR002048">
    <property type="entry name" value="EF_hand_dom"/>
</dbReference>
<dbReference type="PhylomeDB" id="A0A0G4EHV7"/>
<dbReference type="InterPro" id="IPR007014">
    <property type="entry name" value="FUN14"/>
</dbReference>
<keyword evidence="5 7" id="KW-0472">Membrane</keyword>
<evidence type="ECO:0000256" key="2">
    <source>
        <dbReference type="ARBA" id="ARBA00009160"/>
    </source>
</evidence>
<organism evidence="9 10">
    <name type="scientific">Vitrella brassicaformis (strain CCMP3155)</name>
    <dbReference type="NCBI Taxonomy" id="1169540"/>
    <lineage>
        <taxon>Eukaryota</taxon>
        <taxon>Sar</taxon>
        <taxon>Alveolata</taxon>
        <taxon>Colpodellida</taxon>
        <taxon>Vitrellaceae</taxon>
        <taxon>Vitrella</taxon>
    </lineage>
</organism>
<evidence type="ECO:0000313" key="10">
    <source>
        <dbReference type="Proteomes" id="UP000041254"/>
    </source>
</evidence>
<dbReference type="AlphaFoldDB" id="A0A0G4EHV7"/>
<feature type="transmembrane region" description="Helical" evidence="7">
    <location>
        <begin position="86"/>
        <end position="105"/>
    </location>
</feature>
<evidence type="ECO:0000256" key="3">
    <source>
        <dbReference type="ARBA" id="ARBA00022692"/>
    </source>
</evidence>
<feature type="region of interest" description="Disordered" evidence="6">
    <location>
        <begin position="1"/>
        <end position="23"/>
    </location>
</feature>
<protein>
    <recommendedName>
        <fullName evidence="8">EF-hand domain-containing protein</fullName>
    </recommendedName>
</protein>
<evidence type="ECO:0000256" key="6">
    <source>
        <dbReference type="SAM" id="MobiDB-lite"/>
    </source>
</evidence>
<name>A0A0G4EHV7_VITBC</name>
<evidence type="ECO:0000256" key="7">
    <source>
        <dbReference type="SAM" id="Phobius"/>
    </source>
</evidence>
<keyword evidence="4 7" id="KW-1133">Transmembrane helix</keyword>
<dbReference type="PROSITE" id="PS50222">
    <property type="entry name" value="EF_HAND_2"/>
    <property type="match status" value="1"/>
</dbReference>
<gene>
    <name evidence="9" type="ORF">Vbra_5023</name>
</gene>
<feature type="transmembrane region" description="Helical" evidence="7">
    <location>
        <begin position="144"/>
        <end position="164"/>
    </location>
</feature>
<dbReference type="InParanoid" id="A0A0G4EHV7"/>
<accession>A0A0G4EHV7</accession>
<dbReference type="GO" id="GO:0005509">
    <property type="term" value="F:calcium ion binding"/>
    <property type="evidence" value="ECO:0007669"/>
    <property type="project" value="InterPro"/>
</dbReference>
<feature type="compositionally biased region" description="Polar residues" evidence="6">
    <location>
        <begin position="1"/>
        <end position="22"/>
    </location>
</feature>
<feature type="domain" description="EF-hand" evidence="8">
    <location>
        <begin position="115"/>
        <end position="144"/>
    </location>
</feature>
<keyword evidence="10" id="KW-1185">Reference proteome</keyword>
<evidence type="ECO:0000256" key="5">
    <source>
        <dbReference type="ARBA" id="ARBA00023136"/>
    </source>
</evidence>
<evidence type="ECO:0000259" key="8">
    <source>
        <dbReference type="PROSITE" id="PS50222"/>
    </source>
</evidence>
<proteinExistence type="inferred from homology"/>
<comment type="subcellular location">
    <subcellularLocation>
        <location evidence="1">Membrane</location>
    </subcellularLocation>
</comment>
<dbReference type="Proteomes" id="UP000041254">
    <property type="component" value="Unassembled WGS sequence"/>
</dbReference>
<comment type="similarity">
    <text evidence="2">Belongs to the FUN14 family.</text>
</comment>
<evidence type="ECO:0000313" key="9">
    <source>
        <dbReference type="EMBL" id="CEL95785.1"/>
    </source>
</evidence>
<keyword evidence="3 7" id="KW-0812">Transmembrane</keyword>
<evidence type="ECO:0000256" key="4">
    <source>
        <dbReference type="ARBA" id="ARBA00022989"/>
    </source>
</evidence>
<dbReference type="OrthoDB" id="331036at2759"/>
<dbReference type="Pfam" id="PF04930">
    <property type="entry name" value="FUN14"/>
    <property type="match status" value="1"/>
</dbReference>
<dbReference type="PANTHER" id="PTHR21346:SF10">
    <property type="entry name" value="TRANSMEMBRANE PROTEIN"/>
    <property type="match status" value="1"/>
</dbReference>
<dbReference type="EMBL" id="CDMY01000238">
    <property type="protein sequence ID" value="CEL95785.1"/>
    <property type="molecule type" value="Genomic_DNA"/>
</dbReference>
<dbReference type="VEuPathDB" id="CryptoDB:Vbra_5023"/>
<dbReference type="PANTHER" id="PTHR21346">
    <property type="entry name" value="FUN14 DOMAIN CONTAINING"/>
    <property type="match status" value="1"/>
</dbReference>
<reference evidence="9 10" key="1">
    <citation type="submission" date="2014-11" db="EMBL/GenBank/DDBJ databases">
        <authorList>
            <person name="Zhu J."/>
            <person name="Qi W."/>
            <person name="Song R."/>
        </authorList>
    </citation>
    <scope>NUCLEOTIDE SEQUENCE [LARGE SCALE GENOMIC DNA]</scope>
</reference>
<sequence length="166" mass="18723">MAEQQVESHNNPQESDVPPTSSEYHKMSEKVSSYLHQLKDVRGFTDWTKLNEDVFGSTWLEMDKFTFGTLAGLVSGYAAKQALKTLAVLLGVGFIVLQSLNYAGYLKIEWHKIEQEVAKKFDTDEDGKLTTKDFAAFWEKFQKAMSYTLPGAGGFGFGFLLAVFKW</sequence>
<dbReference type="InterPro" id="IPR018247">
    <property type="entry name" value="EF_Hand_1_Ca_BS"/>
</dbReference>
<dbReference type="PROSITE" id="PS00018">
    <property type="entry name" value="EF_HAND_1"/>
    <property type="match status" value="1"/>
</dbReference>